<gene>
    <name evidence="3" type="ORF">GTP90_20550</name>
</gene>
<dbReference type="Gene3D" id="3.60.21.10">
    <property type="match status" value="1"/>
</dbReference>
<dbReference type="Pfam" id="PF00149">
    <property type="entry name" value="Metallophos"/>
    <property type="match status" value="1"/>
</dbReference>
<feature type="domain" description="Calcineurin-like phosphoesterase" evidence="1">
    <location>
        <begin position="93"/>
        <end position="183"/>
    </location>
</feature>
<reference evidence="3" key="1">
    <citation type="submission" date="2019-12" db="EMBL/GenBank/DDBJ databases">
        <title>Novel species isolated from a subtropical stream in China.</title>
        <authorList>
            <person name="Lu H."/>
        </authorList>
    </citation>
    <scope>NUCLEOTIDE SEQUENCE [LARGE SCALE GENOMIC DNA]</scope>
    <source>
        <strain evidence="3">FT81W</strain>
    </source>
</reference>
<sequence>MHLRTASPATFELLRRGWGKSWGILTITAAGITLEQQRLHLKKFLRVKTEQGQTLMFRYYDPRVSRLRQNPLKRSTLLLSSLKPQQAGNRIYVAHLSDLHIPCGTRLTEDEPWEDDILQKCSNTLAAKDKEQPLAAIVFSGDITDTGRPGAWQTFESSFGAYKDRIVMAPGNHDLNIVGYGALSILLVRDKSGAEGRWTRMEAFMKTAIVMMGDRAQVWQDGKLVPLTDAWERVLNCKPNLRKALQFANDLFPLVVTVSEDQALTFIV</sequence>
<evidence type="ECO:0000313" key="4">
    <source>
        <dbReference type="Proteomes" id="UP000447355"/>
    </source>
</evidence>
<organism evidence="3 4">
    <name type="scientific">Duganella vulcania</name>
    <dbReference type="NCBI Taxonomy" id="2692166"/>
    <lineage>
        <taxon>Bacteria</taxon>
        <taxon>Pseudomonadati</taxon>
        <taxon>Pseudomonadota</taxon>
        <taxon>Betaproteobacteria</taxon>
        <taxon>Burkholderiales</taxon>
        <taxon>Oxalobacteraceae</taxon>
        <taxon>Telluria group</taxon>
        <taxon>Duganella</taxon>
    </lineage>
</organism>
<proteinExistence type="predicted"/>
<comment type="caution">
    <text evidence="3">The sequence shown here is derived from an EMBL/GenBank/DDBJ whole genome shotgun (WGS) entry which is preliminary data.</text>
</comment>
<protein>
    <submittedName>
        <fullName evidence="3">DUF4123 domain-containing protein</fullName>
    </submittedName>
</protein>
<dbReference type="Pfam" id="PF13503">
    <property type="entry name" value="DUF4123"/>
    <property type="match status" value="1"/>
</dbReference>
<evidence type="ECO:0000259" key="1">
    <source>
        <dbReference type="Pfam" id="PF00149"/>
    </source>
</evidence>
<dbReference type="InterPro" id="IPR029052">
    <property type="entry name" value="Metallo-depent_PP-like"/>
</dbReference>
<accession>A0A845GS63</accession>
<name>A0A845GS63_9BURK</name>
<feature type="domain" description="DUF4123" evidence="2">
    <location>
        <begin position="12"/>
        <end position="66"/>
    </location>
</feature>
<dbReference type="EMBL" id="WWCX01000041">
    <property type="protein sequence ID" value="MYM96260.1"/>
    <property type="molecule type" value="Genomic_DNA"/>
</dbReference>
<dbReference type="AlphaFoldDB" id="A0A845GS63"/>
<dbReference type="Proteomes" id="UP000447355">
    <property type="component" value="Unassembled WGS sequence"/>
</dbReference>
<dbReference type="GO" id="GO:0016787">
    <property type="term" value="F:hydrolase activity"/>
    <property type="evidence" value="ECO:0007669"/>
    <property type="project" value="InterPro"/>
</dbReference>
<dbReference type="SUPFAM" id="SSF56300">
    <property type="entry name" value="Metallo-dependent phosphatases"/>
    <property type="match status" value="1"/>
</dbReference>
<dbReference type="InterPro" id="IPR004843">
    <property type="entry name" value="Calcineurin-like_PHP"/>
</dbReference>
<evidence type="ECO:0000259" key="2">
    <source>
        <dbReference type="Pfam" id="PF13503"/>
    </source>
</evidence>
<dbReference type="InterPro" id="IPR025391">
    <property type="entry name" value="DUF4123"/>
</dbReference>
<evidence type="ECO:0000313" key="3">
    <source>
        <dbReference type="EMBL" id="MYM96260.1"/>
    </source>
</evidence>